<dbReference type="EMBL" id="VYSG01000001">
    <property type="protein sequence ID" value="NEG69427.1"/>
    <property type="molecule type" value="Genomic_DNA"/>
</dbReference>
<comment type="caution">
    <text evidence="2">The sequence shown here is derived from an EMBL/GenBank/DDBJ whole genome shotgun (WGS) entry which is preliminary data.</text>
</comment>
<reference evidence="2 3" key="1">
    <citation type="submission" date="2019-09" db="EMBL/GenBank/DDBJ databases">
        <title>Phylogenetic characterization of a novel taxon of the genus Bifidobacterium: Bifidobacterium choloepi sp. nov.</title>
        <authorList>
            <person name="Modesto M."/>
            <person name="Satti M."/>
        </authorList>
    </citation>
    <scope>NUCLEOTIDE SEQUENCE [LARGE SCALE GENOMIC DNA]</scope>
    <source>
        <strain evidence="2 3">BRDM6</strain>
    </source>
</reference>
<gene>
    <name evidence="2" type="ORF">F6S87_02055</name>
</gene>
<organism evidence="2 3">
    <name type="scientific">Bifidobacterium choloepi</name>
    <dbReference type="NCBI Taxonomy" id="2614131"/>
    <lineage>
        <taxon>Bacteria</taxon>
        <taxon>Bacillati</taxon>
        <taxon>Actinomycetota</taxon>
        <taxon>Actinomycetes</taxon>
        <taxon>Bifidobacteriales</taxon>
        <taxon>Bifidobacteriaceae</taxon>
        <taxon>Bifidobacterium</taxon>
    </lineage>
</organism>
<proteinExistence type="predicted"/>
<sequence>MLDESTERYGDIIDLPHHRSRTRPHMTVHNRAAQFMPFAALRGFDDVIDRQTSSVQRQERGRLQPGPDDEDSLNGRLVELLGQLEHRPWVTITHFQADGSRGAGGGDYVLTEGIVRRFDAAERVLVMDDDSRIPLSAILALDF</sequence>
<feature type="region of interest" description="Disordered" evidence="1">
    <location>
        <begin position="51"/>
        <end position="72"/>
    </location>
</feature>
<accession>A0A6I5MYS9</accession>
<evidence type="ECO:0000256" key="1">
    <source>
        <dbReference type="SAM" id="MobiDB-lite"/>
    </source>
</evidence>
<name>A0A6I5MYS9_9BIFI</name>
<keyword evidence="3" id="KW-1185">Reference proteome</keyword>
<dbReference type="Proteomes" id="UP000469292">
    <property type="component" value="Unassembled WGS sequence"/>
</dbReference>
<protein>
    <recommendedName>
        <fullName evidence="4">YolD-like family protein</fullName>
    </recommendedName>
</protein>
<evidence type="ECO:0008006" key="4">
    <source>
        <dbReference type="Google" id="ProtNLM"/>
    </source>
</evidence>
<evidence type="ECO:0000313" key="3">
    <source>
        <dbReference type="Proteomes" id="UP000469292"/>
    </source>
</evidence>
<dbReference type="AlphaFoldDB" id="A0A6I5MYS9"/>
<evidence type="ECO:0000313" key="2">
    <source>
        <dbReference type="EMBL" id="NEG69427.1"/>
    </source>
</evidence>
<dbReference type="RefSeq" id="WP_163226994.1">
    <property type="nucleotide sequence ID" value="NZ_VYSG01000001.1"/>
</dbReference>